<organism evidence="4 5">
    <name type="scientific">Sulfurisphaera ohwakuensis</name>
    <dbReference type="NCBI Taxonomy" id="69656"/>
    <lineage>
        <taxon>Archaea</taxon>
        <taxon>Thermoproteota</taxon>
        <taxon>Thermoprotei</taxon>
        <taxon>Sulfolobales</taxon>
        <taxon>Sulfolobaceae</taxon>
        <taxon>Sulfurisphaera</taxon>
    </lineage>
</organism>
<evidence type="ECO:0000313" key="3">
    <source>
        <dbReference type="EMBL" id="MBB5254995.1"/>
    </source>
</evidence>
<dbReference type="Gene3D" id="3.40.50.2000">
    <property type="entry name" value="Glycogen Phosphorylase B"/>
    <property type="match status" value="1"/>
</dbReference>
<dbReference type="Pfam" id="PF00534">
    <property type="entry name" value="Glycos_transf_1"/>
    <property type="match status" value="1"/>
</dbReference>
<dbReference type="EMBL" id="CP045484">
    <property type="protein sequence ID" value="QGR17635.1"/>
    <property type="molecule type" value="Genomic_DNA"/>
</dbReference>
<dbReference type="InterPro" id="IPR001296">
    <property type="entry name" value="Glyco_trans_1"/>
</dbReference>
<sequence length="403" mass="46880">MLLGIVDSRAVSNSSAGSETHVREVLKRLVKKYKIYYLPTTHVFLEGKRENIIKNAKELEKIVKIPSSFYSFLESGKTTSLREELFSFSRLAKELYNEYKKEVDSVEFVYIPHNYRIQLMSSILLSSLSQNGYGMLLMTDPHNSILEKKSLIECIRIWHRLWFSYKPALEFCLAQRIQDFLFLRKRGNLKFIAVMNKGTLDYTALSKYFNVRVLTPPHAFNPIALKYRTFDKEEYAVFLGRMNTAKGAHEVIEIRKSVKLKMIGKPEQDFIVRKARENGIVVIENVSEEEKFEILSRAKVLVLPSHQESFSITILEALAVGTPVVTYDLPSLKSIYQFEAVKFVKEFDTSSLTQEVKRMMEVRKEKLEEMFEDEKLQEFLKLHSSWDNVANAIDKMIREFSNS</sequence>
<reference evidence="3 6" key="2">
    <citation type="submission" date="2020-08" db="EMBL/GenBank/DDBJ databases">
        <title>Genomic Encyclopedia of Type Strains, Phase IV (KMG-IV): sequencing the most valuable type-strain genomes for metagenomic binning, comparative biology and taxonomic classification.</title>
        <authorList>
            <person name="Goeker M."/>
        </authorList>
    </citation>
    <scope>NUCLEOTIDE SEQUENCE [LARGE SCALE GENOMIC DNA]</scope>
    <source>
        <strain evidence="3 6">DSM 12421</strain>
    </source>
</reference>
<feature type="domain" description="Glycosyl transferase family 1" evidence="2">
    <location>
        <begin position="228"/>
        <end position="366"/>
    </location>
</feature>
<dbReference type="RefSeq" id="WP_156015115.1">
    <property type="nucleotide sequence ID" value="NZ_CP045484.1"/>
</dbReference>
<dbReference type="OrthoDB" id="43397at2157"/>
<dbReference type="SUPFAM" id="SSF53756">
    <property type="entry name" value="UDP-Glycosyltransferase/glycogen phosphorylase"/>
    <property type="match status" value="1"/>
</dbReference>
<dbReference type="Proteomes" id="UP000582213">
    <property type="component" value="Unassembled WGS sequence"/>
</dbReference>
<dbReference type="GO" id="GO:0016757">
    <property type="term" value="F:glycosyltransferase activity"/>
    <property type="evidence" value="ECO:0007669"/>
    <property type="project" value="InterPro"/>
</dbReference>
<name>A0A650CIY9_SULOH</name>
<dbReference type="PANTHER" id="PTHR46401">
    <property type="entry name" value="GLYCOSYLTRANSFERASE WBBK-RELATED"/>
    <property type="match status" value="1"/>
</dbReference>
<proteinExistence type="predicted"/>
<keyword evidence="1 4" id="KW-0808">Transferase</keyword>
<dbReference type="GeneID" id="42801757"/>
<dbReference type="EMBL" id="JACHFY010000035">
    <property type="protein sequence ID" value="MBB5254995.1"/>
    <property type="molecule type" value="Genomic_DNA"/>
</dbReference>
<keyword evidence="5" id="KW-1185">Reference proteome</keyword>
<evidence type="ECO:0000313" key="6">
    <source>
        <dbReference type="Proteomes" id="UP000582213"/>
    </source>
</evidence>
<dbReference type="CDD" id="cd03801">
    <property type="entry name" value="GT4_PimA-like"/>
    <property type="match status" value="1"/>
</dbReference>
<dbReference type="KEGG" id="soh:D1869_10890"/>
<accession>A0A650CIY9</accession>
<gene>
    <name evidence="4" type="ORF">D1869_10890</name>
    <name evidence="3" type="ORF">HNQ62_002770</name>
</gene>
<evidence type="ECO:0000259" key="2">
    <source>
        <dbReference type="Pfam" id="PF00534"/>
    </source>
</evidence>
<protein>
    <submittedName>
        <fullName evidence="3 4">Glycosyltransferase</fullName>
    </submittedName>
</protein>
<evidence type="ECO:0000313" key="5">
    <source>
        <dbReference type="Proteomes" id="UP000427373"/>
    </source>
</evidence>
<dbReference type="PANTHER" id="PTHR46401:SF2">
    <property type="entry name" value="GLYCOSYLTRANSFERASE WBBK-RELATED"/>
    <property type="match status" value="1"/>
</dbReference>
<evidence type="ECO:0000256" key="1">
    <source>
        <dbReference type="ARBA" id="ARBA00022679"/>
    </source>
</evidence>
<dbReference type="Proteomes" id="UP000427373">
    <property type="component" value="Chromosome"/>
</dbReference>
<reference evidence="4 5" key="1">
    <citation type="submission" date="2019-10" db="EMBL/GenBank/DDBJ databases">
        <title>Genome Sequences from Six Type Strain Members of the Archaeal Family Sulfolobaceae: Acidianus ambivalens, Acidianus infernus, Metallosphaera prunae, Stygiolobus azoricus, Sulfolobus metallicus, and Sulfurisphaera ohwakuensis.</title>
        <authorList>
            <person name="Counts J.A."/>
            <person name="Kelly R.M."/>
        </authorList>
    </citation>
    <scope>NUCLEOTIDE SEQUENCE [LARGE SCALE GENOMIC DNA]</scope>
    <source>
        <strain evidence="4 5">TA-1</strain>
    </source>
</reference>
<dbReference type="AlphaFoldDB" id="A0A650CIY9"/>
<evidence type="ECO:0000313" key="4">
    <source>
        <dbReference type="EMBL" id="QGR17635.1"/>
    </source>
</evidence>